<keyword evidence="1" id="KW-1133">Transmembrane helix</keyword>
<keyword evidence="1" id="KW-0472">Membrane</keyword>
<protein>
    <submittedName>
        <fullName evidence="2">CDP-alcohol phosphatidyltransferase family protein</fullName>
    </submittedName>
</protein>
<comment type="caution">
    <text evidence="2">The sequence shown here is derived from an EMBL/GenBank/DDBJ whole genome shotgun (WGS) entry which is preliminary data.</text>
</comment>
<keyword evidence="2" id="KW-0808">Transferase</keyword>
<feature type="non-terminal residue" evidence="2">
    <location>
        <position position="1"/>
    </location>
</feature>
<dbReference type="GO" id="GO:0016740">
    <property type="term" value="F:transferase activity"/>
    <property type="evidence" value="ECO:0007669"/>
    <property type="project" value="UniProtKB-KW"/>
</dbReference>
<proteinExistence type="predicted"/>
<sequence length="37" mass="3942">IGGDLFYTRLTVAVMAGIALLQTLLHLVSVLASSRLK</sequence>
<name>A0A6G3WJL9_9ACTN</name>
<reference evidence="2" key="1">
    <citation type="submission" date="2020-01" db="EMBL/GenBank/DDBJ databases">
        <title>Insect and environment-associated Actinomycetes.</title>
        <authorList>
            <person name="Currrie C."/>
            <person name="Chevrette M."/>
            <person name="Carlson C."/>
            <person name="Stubbendieck R."/>
            <person name="Wendt-Pienkowski E."/>
        </authorList>
    </citation>
    <scope>NUCLEOTIDE SEQUENCE</scope>
    <source>
        <strain evidence="2">SID7499</strain>
    </source>
</reference>
<dbReference type="AlphaFoldDB" id="A0A6G3WJL9"/>
<accession>A0A6G3WJL9</accession>
<dbReference type="EMBL" id="JAAGMN010000412">
    <property type="protein sequence ID" value="NEE05661.1"/>
    <property type="molecule type" value="Genomic_DNA"/>
</dbReference>
<evidence type="ECO:0000313" key="2">
    <source>
        <dbReference type="EMBL" id="NEE05661.1"/>
    </source>
</evidence>
<organism evidence="2">
    <name type="scientific">Streptomyces sp. SID7499</name>
    <dbReference type="NCBI Taxonomy" id="2706086"/>
    <lineage>
        <taxon>Bacteria</taxon>
        <taxon>Bacillati</taxon>
        <taxon>Actinomycetota</taxon>
        <taxon>Actinomycetes</taxon>
        <taxon>Kitasatosporales</taxon>
        <taxon>Streptomycetaceae</taxon>
        <taxon>Streptomyces</taxon>
    </lineage>
</organism>
<keyword evidence="1" id="KW-0812">Transmembrane</keyword>
<gene>
    <name evidence="2" type="ORF">G3M58_04355</name>
</gene>
<feature type="transmembrane region" description="Helical" evidence="1">
    <location>
        <begin position="12"/>
        <end position="32"/>
    </location>
</feature>
<evidence type="ECO:0000256" key="1">
    <source>
        <dbReference type="SAM" id="Phobius"/>
    </source>
</evidence>